<protein>
    <recommendedName>
        <fullName evidence="3">ribonucleoside-diphosphate reductase</fullName>
        <ecNumber evidence="3">1.17.4.1</ecNumber>
    </recommendedName>
</protein>
<evidence type="ECO:0000256" key="1">
    <source>
        <dbReference type="ARBA" id="ARBA00001962"/>
    </source>
</evidence>
<keyword evidence="5" id="KW-1185">Reference proteome</keyword>
<dbReference type="InterPro" id="IPR000358">
    <property type="entry name" value="RNR_small_fam"/>
</dbReference>
<gene>
    <name evidence="4" type="ORF">SAMN04488243_1144</name>
</gene>
<comment type="similarity">
    <text evidence="2">Belongs to the ribonucleoside diphosphate reductase small chain family.</text>
</comment>
<evidence type="ECO:0000313" key="4">
    <source>
        <dbReference type="EMBL" id="SDE86992.1"/>
    </source>
</evidence>
<dbReference type="CDD" id="cd01049">
    <property type="entry name" value="RNRR2"/>
    <property type="match status" value="1"/>
</dbReference>
<comment type="cofactor">
    <cofactor evidence="1">
        <name>Fe cation</name>
        <dbReference type="ChEBI" id="CHEBI:24875"/>
    </cofactor>
</comment>
<name>A0A1G7GFR1_9DEIN</name>
<evidence type="ECO:0000256" key="2">
    <source>
        <dbReference type="ARBA" id="ARBA00009303"/>
    </source>
</evidence>
<dbReference type="RefSeq" id="WP_038043754.1">
    <property type="nucleotide sequence ID" value="NZ_FNBC01000014.1"/>
</dbReference>
<reference evidence="5" key="1">
    <citation type="submission" date="2016-10" db="EMBL/GenBank/DDBJ databases">
        <authorList>
            <person name="Varghese N."/>
            <person name="Submissions S."/>
        </authorList>
    </citation>
    <scope>NUCLEOTIDE SEQUENCE [LARGE SCALE GENOMIC DNA]</scope>
    <source>
        <strain evidence="5">CGMCC 1.6992</strain>
    </source>
</reference>
<organism evidence="4 5">
    <name type="scientific">Thermus arciformis</name>
    <dbReference type="NCBI Taxonomy" id="482827"/>
    <lineage>
        <taxon>Bacteria</taxon>
        <taxon>Thermotogati</taxon>
        <taxon>Deinococcota</taxon>
        <taxon>Deinococci</taxon>
        <taxon>Thermales</taxon>
        <taxon>Thermaceae</taxon>
        <taxon>Thermus</taxon>
    </lineage>
</organism>
<dbReference type="InterPro" id="IPR009078">
    <property type="entry name" value="Ferritin-like_SF"/>
</dbReference>
<evidence type="ECO:0000313" key="5">
    <source>
        <dbReference type="Proteomes" id="UP000199446"/>
    </source>
</evidence>
<dbReference type="UniPathway" id="UPA00326"/>
<dbReference type="EMBL" id="FNBC01000014">
    <property type="protein sequence ID" value="SDE86992.1"/>
    <property type="molecule type" value="Genomic_DNA"/>
</dbReference>
<dbReference type="STRING" id="482827.SAMN04488243_1144"/>
<dbReference type="GO" id="GO:0004748">
    <property type="term" value="F:ribonucleoside-diphosphate reductase activity, thioredoxin disulfide as acceptor"/>
    <property type="evidence" value="ECO:0007669"/>
    <property type="project" value="UniProtKB-EC"/>
</dbReference>
<dbReference type="Gene3D" id="1.10.620.20">
    <property type="entry name" value="Ribonucleotide Reductase, subunit A"/>
    <property type="match status" value="1"/>
</dbReference>
<dbReference type="GO" id="GO:0009263">
    <property type="term" value="P:deoxyribonucleotide biosynthetic process"/>
    <property type="evidence" value="ECO:0007669"/>
    <property type="project" value="InterPro"/>
</dbReference>
<sequence>MPLTAPRLAYRPYEYPELLRFRDAIRHSYWVHTEFSFQSDLQDHALADEKERSLVERALLAIAQVELAVKLFWARVYDRFPKPEIAEVGLTFAESEVRHANAYAHLLELLGLEEAFGQALEGASALRDRAQALGEALRRAQGKDLREYALALFLFSAFTEHVSLFSQFYVLMALNRRGNRYKGISNAIEATSKEENVHGLFGVELLRLLRTEHPEALGEEFQEESLRLAQKLFRAEENLLDWLFAMGEPSLVGHGETLEFLKGRFNEVLALHGLPEAFPVDRARLRDTEWFTLELLADKEVDFFNKRSVAYARRVQSFDPEELF</sequence>
<evidence type="ECO:0000256" key="3">
    <source>
        <dbReference type="ARBA" id="ARBA00012274"/>
    </source>
</evidence>
<dbReference type="Proteomes" id="UP000199446">
    <property type="component" value="Unassembled WGS sequence"/>
</dbReference>
<dbReference type="EC" id="1.17.4.1" evidence="3"/>
<dbReference type="OrthoDB" id="9766544at2"/>
<dbReference type="InterPro" id="IPR033909">
    <property type="entry name" value="RNR_small"/>
</dbReference>
<dbReference type="SUPFAM" id="SSF47240">
    <property type="entry name" value="Ferritin-like"/>
    <property type="match status" value="1"/>
</dbReference>
<dbReference type="InterPro" id="IPR012348">
    <property type="entry name" value="RNR-like"/>
</dbReference>
<dbReference type="AlphaFoldDB" id="A0A1G7GFR1"/>
<accession>A0A1G7GFR1</accession>
<proteinExistence type="inferred from homology"/>
<dbReference type="Pfam" id="PF00268">
    <property type="entry name" value="Ribonuc_red_sm"/>
    <property type="match status" value="1"/>
</dbReference>